<feature type="compositionally biased region" description="Gly residues" evidence="1">
    <location>
        <begin position="1"/>
        <end position="11"/>
    </location>
</feature>
<reference evidence="3" key="1">
    <citation type="journal article" date="2019" name="Int. J. Syst. Evol. Microbiol.">
        <title>The Global Catalogue of Microorganisms (GCM) 10K type strain sequencing project: providing services to taxonomists for standard genome sequencing and annotation.</title>
        <authorList>
            <consortium name="The Broad Institute Genomics Platform"/>
            <consortium name="The Broad Institute Genome Sequencing Center for Infectious Disease"/>
            <person name="Wu L."/>
            <person name="Ma J."/>
        </authorList>
    </citation>
    <scope>NUCLEOTIDE SEQUENCE [LARGE SCALE GENOMIC DNA]</scope>
    <source>
        <strain evidence="3">JCM 18204</strain>
    </source>
</reference>
<gene>
    <name evidence="2" type="ORF">GCM10023307_19000</name>
</gene>
<accession>A0ABP9BF65</accession>
<proteinExistence type="predicted"/>
<organism evidence="2 3">
    <name type="scientific">Lysobacter hankyongensis</name>
    <dbReference type="NCBI Taxonomy" id="1176535"/>
    <lineage>
        <taxon>Bacteria</taxon>
        <taxon>Pseudomonadati</taxon>
        <taxon>Pseudomonadota</taxon>
        <taxon>Gammaproteobacteria</taxon>
        <taxon>Lysobacterales</taxon>
        <taxon>Lysobacteraceae</taxon>
        <taxon>Lysobacter</taxon>
    </lineage>
</organism>
<keyword evidence="3" id="KW-1185">Reference proteome</keyword>
<name>A0ABP9BF65_9GAMM</name>
<feature type="region of interest" description="Disordered" evidence="1">
    <location>
        <begin position="1"/>
        <end position="31"/>
    </location>
</feature>
<dbReference type="EMBL" id="BAABJE010000009">
    <property type="protein sequence ID" value="GAA4793686.1"/>
    <property type="molecule type" value="Genomic_DNA"/>
</dbReference>
<evidence type="ECO:0000313" key="3">
    <source>
        <dbReference type="Proteomes" id="UP001499959"/>
    </source>
</evidence>
<sequence>MTVGVIGGAGPWRGAAQEDRGRAMRRAASGPKEAIRIVPSIAESPKTGQTLRLASLYPHEAIDIDEKLGQAAAIHQDRLRDRPEDAGAT</sequence>
<protein>
    <submittedName>
        <fullName evidence="2">Uncharacterized protein</fullName>
    </submittedName>
</protein>
<evidence type="ECO:0000313" key="2">
    <source>
        <dbReference type="EMBL" id="GAA4793686.1"/>
    </source>
</evidence>
<dbReference type="Proteomes" id="UP001499959">
    <property type="component" value="Unassembled WGS sequence"/>
</dbReference>
<evidence type="ECO:0000256" key="1">
    <source>
        <dbReference type="SAM" id="MobiDB-lite"/>
    </source>
</evidence>
<comment type="caution">
    <text evidence="2">The sequence shown here is derived from an EMBL/GenBank/DDBJ whole genome shotgun (WGS) entry which is preliminary data.</text>
</comment>